<keyword evidence="8" id="KW-0805">Transcription regulation</keyword>
<dbReference type="PROSITE" id="PS51674">
    <property type="entry name" value="4FE4S_WBL"/>
    <property type="match status" value="1"/>
</dbReference>
<name>A0ABX8BPG8_9ACTN</name>
<reference evidence="13 14" key="1">
    <citation type="submission" date="2021-05" db="EMBL/GenBank/DDBJ databases">
        <title>Direct Submission.</title>
        <authorList>
            <person name="Li K."/>
            <person name="Gao J."/>
        </authorList>
    </citation>
    <scope>NUCLEOTIDE SEQUENCE [LARGE SCALE GENOMIC DNA]</scope>
    <source>
        <strain evidence="13 14">Mg02</strain>
    </source>
</reference>
<dbReference type="EMBL" id="CP074133">
    <property type="protein sequence ID" value="QUX24137.1"/>
    <property type="molecule type" value="Genomic_DNA"/>
</dbReference>
<evidence type="ECO:0000256" key="9">
    <source>
        <dbReference type="ARBA" id="ARBA00023125"/>
    </source>
</evidence>
<dbReference type="RefSeq" id="WP_220559533.1">
    <property type="nucleotide sequence ID" value="NZ_CP074133.1"/>
</dbReference>
<protein>
    <submittedName>
        <fullName evidence="13">WhiB family transcriptional regulator</fullName>
    </submittedName>
</protein>
<dbReference type="PANTHER" id="PTHR38839:SF7">
    <property type="entry name" value="TRANSCRIPTIONAL REGULATOR WHIB4"/>
    <property type="match status" value="1"/>
</dbReference>
<keyword evidence="9" id="KW-0238">DNA-binding</keyword>
<evidence type="ECO:0000256" key="6">
    <source>
        <dbReference type="ARBA" id="ARBA00023004"/>
    </source>
</evidence>
<dbReference type="InterPro" id="IPR003482">
    <property type="entry name" value="Whib"/>
</dbReference>
<evidence type="ECO:0000259" key="12">
    <source>
        <dbReference type="PROSITE" id="PS51674"/>
    </source>
</evidence>
<keyword evidence="5" id="KW-0479">Metal-binding</keyword>
<evidence type="ECO:0000256" key="7">
    <source>
        <dbReference type="ARBA" id="ARBA00023014"/>
    </source>
</evidence>
<dbReference type="InterPro" id="IPR034768">
    <property type="entry name" value="4FE4S_WBL"/>
</dbReference>
<keyword evidence="11" id="KW-0804">Transcription</keyword>
<comment type="subcellular location">
    <subcellularLocation>
        <location evidence="2">Cytoplasm</location>
    </subcellularLocation>
</comment>
<evidence type="ECO:0000313" key="14">
    <source>
        <dbReference type="Proteomes" id="UP000676079"/>
    </source>
</evidence>
<dbReference type="Proteomes" id="UP000676079">
    <property type="component" value="Chromosome"/>
</dbReference>
<evidence type="ECO:0000256" key="10">
    <source>
        <dbReference type="ARBA" id="ARBA00023157"/>
    </source>
</evidence>
<dbReference type="PANTHER" id="PTHR38839">
    <property type="entry name" value="TRANSCRIPTIONAL REGULATOR WHID-RELATED"/>
    <property type="match status" value="1"/>
</dbReference>
<keyword evidence="7" id="KW-0411">Iron-sulfur</keyword>
<comment type="cofactor">
    <cofactor evidence="1">
        <name>[4Fe-4S] cluster</name>
        <dbReference type="ChEBI" id="CHEBI:49883"/>
    </cofactor>
</comment>
<evidence type="ECO:0000256" key="5">
    <source>
        <dbReference type="ARBA" id="ARBA00022723"/>
    </source>
</evidence>
<evidence type="ECO:0000256" key="3">
    <source>
        <dbReference type="ARBA" id="ARBA00006597"/>
    </source>
</evidence>
<accession>A0ABX8BPG8</accession>
<evidence type="ECO:0000256" key="1">
    <source>
        <dbReference type="ARBA" id="ARBA00001966"/>
    </source>
</evidence>
<comment type="similarity">
    <text evidence="3">Belongs to the WhiB family.</text>
</comment>
<evidence type="ECO:0000256" key="4">
    <source>
        <dbReference type="ARBA" id="ARBA00022485"/>
    </source>
</evidence>
<sequence length="112" mass="12677">MTDRTPCQSLADPDLLFGGALQQRRLRHICVPCSVHIACLTRVLSEGVKAGLWGGMTHSERKSLLRRHPDVTDWHAFLTHNTSVPPERNFARAPHTLHHLPEHRARKSADHL</sequence>
<keyword evidence="14" id="KW-1185">Reference proteome</keyword>
<evidence type="ECO:0000313" key="13">
    <source>
        <dbReference type="EMBL" id="QUX24137.1"/>
    </source>
</evidence>
<gene>
    <name evidence="13" type="ORF">KGD84_07455</name>
</gene>
<organism evidence="13 14">
    <name type="scientific">Nocardiopsis changdeensis</name>
    <dbReference type="NCBI Taxonomy" id="2831969"/>
    <lineage>
        <taxon>Bacteria</taxon>
        <taxon>Bacillati</taxon>
        <taxon>Actinomycetota</taxon>
        <taxon>Actinomycetes</taxon>
        <taxon>Streptosporangiales</taxon>
        <taxon>Nocardiopsidaceae</taxon>
        <taxon>Nocardiopsis</taxon>
    </lineage>
</organism>
<feature type="domain" description="4Fe-4S Wbl-type" evidence="12">
    <location>
        <begin position="6"/>
        <end position="63"/>
    </location>
</feature>
<proteinExistence type="inferred from homology"/>
<evidence type="ECO:0000256" key="11">
    <source>
        <dbReference type="ARBA" id="ARBA00023163"/>
    </source>
</evidence>
<dbReference type="Pfam" id="PF02467">
    <property type="entry name" value="Whib"/>
    <property type="match status" value="1"/>
</dbReference>
<keyword evidence="4" id="KW-0004">4Fe-4S</keyword>
<evidence type="ECO:0000256" key="8">
    <source>
        <dbReference type="ARBA" id="ARBA00023015"/>
    </source>
</evidence>
<keyword evidence="6" id="KW-0408">Iron</keyword>
<evidence type="ECO:0000256" key="2">
    <source>
        <dbReference type="ARBA" id="ARBA00004496"/>
    </source>
</evidence>
<keyword evidence="10" id="KW-1015">Disulfide bond</keyword>